<evidence type="ECO:0000256" key="1">
    <source>
        <dbReference type="ARBA" id="ARBA00004370"/>
    </source>
</evidence>
<dbReference type="InterPro" id="IPR007593">
    <property type="entry name" value="CD225/Dispanin_fam"/>
</dbReference>
<evidence type="ECO:0000256" key="4">
    <source>
        <dbReference type="ARBA" id="ARBA00022989"/>
    </source>
</evidence>
<keyword evidence="4 6" id="KW-1133">Transmembrane helix</keyword>
<dbReference type="GO" id="GO:0051607">
    <property type="term" value="P:defense response to virus"/>
    <property type="evidence" value="ECO:0007669"/>
    <property type="project" value="TreeGrafter"/>
</dbReference>
<evidence type="ECO:0000313" key="8">
    <source>
        <dbReference type="Proteomes" id="UP000574691"/>
    </source>
</evidence>
<comment type="similarity">
    <text evidence="2">Belongs to the CD225/Dispanin family.</text>
</comment>
<evidence type="ECO:0000256" key="6">
    <source>
        <dbReference type="SAM" id="Phobius"/>
    </source>
</evidence>
<dbReference type="GO" id="GO:0005886">
    <property type="term" value="C:plasma membrane"/>
    <property type="evidence" value="ECO:0007669"/>
    <property type="project" value="TreeGrafter"/>
</dbReference>
<evidence type="ECO:0000256" key="2">
    <source>
        <dbReference type="ARBA" id="ARBA00006843"/>
    </source>
</evidence>
<sequence>FGPTVTSFVRLEPIPIPRDFVLWSFFNTMFCNPFCLGFIALIFSIKSRDRKIAQDPAAAGSYGRMAKHLNIAAFFLGIVGTIICIVVLVTYYNNLQVGS</sequence>
<feature type="transmembrane region" description="Helical" evidence="6">
    <location>
        <begin position="71"/>
        <end position="92"/>
    </location>
</feature>
<dbReference type="Proteomes" id="UP000574691">
    <property type="component" value="Unassembled WGS sequence"/>
</dbReference>
<keyword evidence="5 6" id="KW-0472">Membrane</keyword>
<keyword evidence="8" id="KW-1185">Reference proteome</keyword>
<proteinExistence type="inferred from homology"/>
<dbReference type="PANTHER" id="PTHR13999">
    <property type="entry name" value="INTERFERON INDUCIBLE TRANSMEMBRANE PROTEIN"/>
    <property type="match status" value="1"/>
</dbReference>
<dbReference type="PANTHER" id="PTHR13999:SF4">
    <property type="entry name" value="INTERFERON-INDUCED TRANSMEMBRANE PROTEIN 3"/>
    <property type="match status" value="1"/>
</dbReference>
<name>A0A7K4TAE6_9CHAR</name>
<dbReference type="GO" id="GO:0035456">
    <property type="term" value="P:response to interferon-beta"/>
    <property type="evidence" value="ECO:0007669"/>
    <property type="project" value="TreeGrafter"/>
</dbReference>
<dbReference type="GO" id="GO:0046597">
    <property type="term" value="P:host-mediated suppression of symbiont invasion"/>
    <property type="evidence" value="ECO:0007669"/>
    <property type="project" value="TreeGrafter"/>
</dbReference>
<protein>
    <submittedName>
        <fullName evidence="7">IFM3 protein</fullName>
    </submittedName>
</protein>
<evidence type="ECO:0000313" key="7">
    <source>
        <dbReference type="EMBL" id="NWQ95021.1"/>
    </source>
</evidence>
<feature type="non-terminal residue" evidence="7">
    <location>
        <position position="99"/>
    </location>
</feature>
<keyword evidence="3 6" id="KW-0812">Transmembrane</keyword>
<comment type="subcellular location">
    <subcellularLocation>
        <location evidence="1">Membrane</location>
    </subcellularLocation>
</comment>
<evidence type="ECO:0000256" key="5">
    <source>
        <dbReference type="ARBA" id="ARBA00023136"/>
    </source>
</evidence>
<dbReference type="GO" id="GO:0045071">
    <property type="term" value="P:negative regulation of viral genome replication"/>
    <property type="evidence" value="ECO:0007669"/>
    <property type="project" value="TreeGrafter"/>
</dbReference>
<dbReference type="EMBL" id="VYXH01009391">
    <property type="protein sequence ID" value="NWQ95021.1"/>
    <property type="molecule type" value="Genomic_DNA"/>
</dbReference>
<evidence type="ECO:0000256" key="3">
    <source>
        <dbReference type="ARBA" id="ARBA00022692"/>
    </source>
</evidence>
<reference evidence="7 8" key="1">
    <citation type="submission" date="2019-09" db="EMBL/GenBank/DDBJ databases">
        <title>Bird 10,000 Genomes (B10K) Project - Family phase.</title>
        <authorList>
            <person name="Zhang G."/>
        </authorList>
    </citation>
    <scope>NUCLEOTIDE SEQUENCE [LARGE SCALE GENOMIC DNA]</scope>
    <source>
        <strain evidence="7">B10K-DU-001-64</strain>
        <tissue evidence="7">Muscle</tissue>
    </source>
</reference>
<feature type="transmembrane region" description="Helical" evidence="6">
    <location>
        <begin position="20"/>
        <end position="43"/>
    </location>
</feature>
<dbReference type="GO" id="GO:0034341">
    <property type="term" value="P:response to type II interferon"/>
    <property type="evidence" value="ECO:0007669"/>
    <property type="project" value="TreeGrafter"/>
</dbReference>
<dbReference type="InterPro" id="IPR051517">
    <property type="entry name" value="IFITM_antiviral_protein"/>
</dbReference>
<feature type="non-terminal residue" evidence="7">
    <location>
        <position position="1"/>
    </location>
</feature>
<comment type="caution">
    <text evidence="7">The sequence shown here is derived from an EMBL/GenBank/DDBJ whole genome shotgun (WGS) entry which is preliminary data.</text>
</comment>
<organism evidence="7 8">
    <name type="scientific">Burhinus bistriatus</name>
    <dbReference type="NCBI Taxonomy" id="240201"/>
    <lineage>
        <taxon>Eukaryota</taxon>
        <taxon>Metazoa</taxon>
        <taxon>Chordata</taxon>
        <taxon>Craniata</taxon>
        <taxon>Vertebrata</taxon>
        <taxon>Euteleostomi</taxon>
        <taxon>Archelosauria</taxon>
        <taxon>Archosauria</taxon>
        <taxon>Dinosauria</taxon>
        <taxon>Saurischia</taxon>
        <taxon>Theropoda</taxon>
        <taxon>Coelurosauria</taxon>
        <taxon>Aves</taxon>
        <taxon>Neognathae</taxon>
        <taxon>Neoaves</taxon>
        <taxon>Charadriiformes</taxon>
        <taxon>Burhinidae</taxon>
        <taxon>Burhinus</taxon>
    </lineage>
</organism>
<gene>
    <name evidence="7" type="primary">Ifitm3</name>
    <name evidence="7" type="ORF">BURBIS_R06713</name>
</gene>
<dbReference type="Pfam" id="PF04505">
    <property type="entry name" value="CD225"/>
    <property type="match status" value="1"/>
</dbReference>
<dbReference type="AlphaFoldDB" id="A0A7K4TAE6"/>
<accession>A0A7K4TAE6</accession>
<dbReference type="GO" id="GO:0060337">
    <property type="term" value="P:type I interferon-mediated signaling pathway"/>
    <property type="evidence" value="ECO:0007669"/>
    <property type="project" value="TreeGrafter"/>
</dbReference>
<dbReference type="GO" id="GO:0035455">
    <property type="term" value="P:response to interferon-alpha"/>
    <property type="evidence" value="ECO:0007669"/>
    <property type="project" value="TreeGrafter"/>
</dbReference>